<evidence type="ECO:0000256" key="1">
    <source>
        <dbReference type="SAM" id="MobiDB-lite"/>
    </source>
</evidence>
<feature type="region of interest" description="Disordered" evidence="1">
    <location>
        <begin position="47"/>
        <end position="79"/>
    </location>
</feature>
<organism evidence="3 4">
    <name type="scientific">Dispira parvispora</name>
    <dbReference type="NCBI Taxonomy" id="1520584"/>
    <lineage>
        <taxon>Eukaryota</taxon>
        <taxon>Fungi</taxon>
        <taxon>Fungi incertae sedis</taxon>
        <taxon>Zoopagomycota</taxon>
        <taxon>Kickxellomycotina</taxon>
        <taxon>Dimargaritomycetes</taxon>
        <taxon>Dimargaritales</taxon>
        <taxon>Dimargaritaceae</taxon>
        <taxon>Dispira</taxon>
    </lineage>
</organism>
<feature type="signal peptide" evidence="2">
    <location>
        <begin position="1"/>
        <end position="20"/>
    </location>
</feature>
<dbReference type="EMBL" id="JANBPY010000085">
    <property type="protein sequence ID" value="KAJ1969189.1"/>
    <property type="molecule type" value="Genomic_DNA"/>
</dbReference>
<dbReference type="AlphaFoldDB" id="A0A9W8AU26"/>
<dbReference type="Proteomes" id="UP001150925">
    <property type="component" value="Unassembled WGS sequence"/>
</dbReference>
<keyword evidence="2" id="KW-0732">Signal</keyword>
<accession>A0A9W8AU26</accession>
<reference evidence="3" key="1">
    <citation type="submission" date="2022-07" db="EMBL/GenBank/DDBJ databases">
        <title>Phylogenomic reconstructions and comparative analyses of Kickxellomycotina fungi.</title>
        <authorList>
            <person name="Reynolds N.K."/>
            <person name="Stajich J.E."/>
            <person name="Barry K."/>
            <person name="Grigoriev I.V."/>
            <person name="Crous P."/>
            <person name="Smith M.E."/>
        </authorList>
    </citation>
    <scope>NUCLEOTIDE SEQUENCE</scope>
    <source>
        <strain evidence="3">RSA 1196</strain>
    </source>
</reference>
<keyword evidence="4" id="KW-1185">Reference proteome</keyword>
<sequence>MFGLTLGILSFCLLHQVTVPAPITNIDGIIDLAVATAAKSLLESNPGMTTLHRRGEEAVPNNTGNLSPRDDSSAQGFPRTNPAVHLARRGVWPVDSHIQAPSYFNDGYGPWNSVDGWALDDYDYPGFAGYPYGGDYAYPYTIWGGQSGWDW</sequence>
<dbReference type="OrthoDB" id="10391570at2759"/>
<protein>
    <submittedName>
        <fullName evidence="3">Uncharacterized protein</fullName>
    </submittedName>
</protein>
<proteinExistence type="predicted"/>
<evidence type="ECO:0000313" key="4">
    <source>
        <dbReference type="Proteomes" id="UP001150925"/>
    </source>
</evidence>
<feature type="chain" id="PRO_5040909821" evidence="2">
    <location>
        <begin position="21"/>
        <end position="151"/>
    </location>
</feature>
<gene>
    <name evidence="3" type="ORF">IWQ62_000785</name>
</gene>
<name>A0A9W8AU26_9FUNG</name>
<evidence type="ECO:0000313" key="3">
    <source>
        <dbReference type="EMBL" id="KAJ1969189.1"/>
    </source>
</evidence>
<comment type="caution">
    <text evidence="3">The sequence shown here is derived from an EMBL/GenBank/DDBJ whole genome shotgun (WGS) entry which is preliminary data.</text>
</comment>
<evidence type="ECO:0000256" key="2">
    <source>
        <dbReference type="SAM" id="SignalP"/>
    </source>
</evidence>